<keyword evidence="3" id="KW-1185">Reference proteome</keyword>
<dbReference type="Proteomes" id="UP000800035">
    <property type="component" value="Unassembled WGS sequence"/>
</dbReference>
<sequence>MPSKEKEFKATREQIEAWTKGLFKKPTLQPQNPAQKDPSGPTPDTEPPLYYDSEPSSQPPKYTKVAACHHLSETQHLQTSKSRRHNHTHQQQASQRSSPTPP</sequence>
<dbReference type="OrthoDB" id="3799998at2759"/>
<feature type="region of interest" description="Disordered" evidence="1">
    <location>
        <begin position="19"/>
        <end position="102"/>
    </location>
</feature>
<feature type="compositionally biased region" description="Polar residues" evidence="1">
    <location>
        <begin position="89"/>
        <end position="102"/>
    </location>
</feature>
<dbReference type="EMBL" id="ML976987">
    <property type="protein sequence ID" value="KAF1958150.1"/>
    <property type="molecule type" value="Genomic_DNA"/>
</dbReference>
<accession>A0A6A5U1J5</accession>
<evidence type="ECO:0000313" key="3">
    <source>
        <dbReference type="Proteomes" id="UP000800035"/>
    </source>
</evidence>
<evidence type="ECO:0000256" key="1">
    <source>
        <dbReference type="SAM" id="MobiDB-lite"/>
    </source>
</evidence>
<evidence type="ECO:0000313" key="2">
    <source>
        <dbReference type="EMBL" id="KAF1958150.1"/>
    </source>
</evidence>
<gene>
    <name evidence="2" type="ORF">CC80DRAFT_546390</name>
</gene>
<proteinExistence type="predicted"/>
<protein>
    <submittedName>
        <fullName evidence="2">Uncharacterized protein</fullName>
    </submittedName>
</protein>
<dbReference type="AlphaFoldDB" id="A0A6A5U1J5"/>
<organism evidence="2 3">
    <name type="scientific">Byssothecium circinans</name>
    <dbReference type="NCBI Taxonomy" id="147558"/>
    <lineage>
        <taxon>Eukaryota</taxon>
        <taxon>Fungi</taxon>
        <taxon>Dikarya</taxon>
        <taxon>Ascomycota</taxon>
        <taxon>Pezizomycotina</taxon>
        <taxon>Dothideomycetes</taxon>
        <taxon>Pleosporomycetidae</taxon>
        <taxon>Pleosporales</taxon>
        <taxon>Massarineae</taxon>
        <taxon>Massarinaceae</taxon>
        <taxon>Byssothecium</taxon>
    </lineage>
</organism>
<reference evidence="2" key="1">
    <citation type="journal article" date="2020" name="Stud. Mycol.">
        <title>101 Dothideomycetes genomes: a test case for predicting lifestyles and emergence of pathogens.</title>
        <authorList>
            <person name="Haridas S."/>
            <person name="Albert R."/>
            <person name="Binder M."/>
            <person name="Bloem J."/>
            <person name="Labutti K."/>
            <person name="Salamov A."/>
            <person name="Andreopoulos B."/>
            <person name="Baker S."/>
            <person name="Barry K."/>
            <person name="Bills G."/>
            <person name="Bluhm B."/>
            <person name="Cannon C."/>
            <person name="Castanera R."/>
            <person name="Culley D."/>
            <person name="Daum C."/>
            <person name="Ezra D."/>
            <person name="Gonzalez J."/>
            <person name="Henrissat B."/>
            <person name="Kuo A."/>
            <person name="Liang C."/>
            <person name="Lipzen A."/>
            <person name="Lutzoni F."/>
            <person name="Magnuson J."/>
            <person name="Mondo S."/>
            <person name="Nolan M."/>
            <person name="Ohm R."/>
            <person name="Pangilinan J."/>
            <person name="Park H.-J."/>
            <person name="Ramirez L."/>
            <person name="Alfaro M."/>
            <person name="Sun H."/>
            <person name="Tritt A."/>
            <person name="Yoshinaga Y."/>
            <person name="Zwiers L.-H."/>
            <person name="Turgeon B."/>
            <person name="Goodwin S."/>
            <person name="Spatafora J."/>
            <person name="Crous P."/>
            <person name="Grigoriev I."/>
        </authorList>
    </citation>
    <scope>NUCLEOTIDE SEQUENCE</scope>
    <source>
        <strain evidence="2">CBS 675.92</strain>
    </source>
</reference>
<name>A0A6A5U1J5_9PLEO</name>